<dbReference type="GO" id="GO:0008324">
    <property type="term" value="F:monoatomic cation transmembrane transporter activity"/>
    <property type="evidence" value="ECO:0007669"/>
    <property type="project" value="InterPro"/>
</dbReference>
<dbReference type="Proteomes" id="UP001237642">
    <property type="component" value="Unassembled WGS sequence"/>
</dbReference>
<dbReference type="GO" id="GO:0005783">
    <property type="term" value="C:endoplasmic reticulum"/>
    <property type="evidence" value="ECO:0007669"/>
    <property type="project" value="TreeGrafter"/>
</dbReference>
<dbReference type="GO" id="GO:0006829">
    <property type="term" value="P:zinc ion transport"/>
    <property type="evidence" value="ECO:0007669"/>
    <property type="project" value="InterPro"/>
</dbReference>
<dbReference type="PANTHER" id="PTHR13414:SF9">
    <property type="entry name" value="PROTON-COUPLED ZINC ANTIPORTER SLC30A9, MITOCHONDRIAL"/>
    <property type="match status" value="1"/>
</dbReference>
<dbReference type="EMBL" id="JAUIZM010000010">
    <property type="protein sequence ID" value="KAK1359108.1"/>
    <property type="molecule type" value="Genomic_DNA"/>
</dbReference>
<dbReference type="AlphaFoldDB" id="A0AAD8H2P1"/>
<reference evidence="2" key="2">
    <citation type="submission" date="2023-05" db="EMBL/GenBank/DDBJ databases">
        <authorList>
            <person name="Schelkunov M.I."/>
        </authorList>
    </citation>
    <scope>NUCLEOTIDE SEQUENCE</scope>
    <source>
        <strain evidence="2">Hsosn_3</strain>
        <tissue evidence="2">Leaf</tissue>
    </source>
</reference>
<keyword evidence="1" id="KW-0813">Transport</keyword>
<evidence type="ECO:0000313" key="3">
    <source>
        <dbReference type="Proteomes" id="UP001237642"/>
    </source>
</evidence>
<sequence length="134" mass="15659">MKDMYFPDLNEIYQKVAAKMHQDRENKVDESLQENRSSPVAQFLVFIIHLSIYGYSKERFVWSLISVVGIFCLGSGPTIVHRVHNLWTSQVTCRGHHPCCRDWRSSRQPLQSPSLQRSVALVVFRIEWFGCILY</sequence>
<reference evidence="2" key="1">
    <citation type="submission" date="2023-02" db="EMBL/GenBank/DDBJ databases">
        <title>Genome of toxic invasive species Heracleum sosnowskyi carries increased number of genes despite the absence of recent whole-genome duplications.</title>
        <authorList>
            <person name="Schelkunov M."/>
            <person name="Shtratnikova V."/>
            <person name="Makarenko M."/>
            <person name="Klepikova A."/>
            <person name="Omelchenko D."/>
            <person name="Novikova G."/>
            <person name="Obukhova E."/>
            <person name="Bogdanov V."/>
            <person name="Penin A."/>
            <person name="Logacheva M."/>
        </authorList>
    </citation>
    <scope>NUCLEOTIDE SEQUENCE</scope>
    <source>
        <strain evidence="2">Hsosn_3</strain>
        <tissue evidence="2">Leaf</tissue>
    </source>
</reference>
<dbReference type="InterPro" id="IPR040177">
    <property type="entry name" value="SLC30A9"/>
</dbReference>
<gene>
    <name evidence="2" type="ORF">POM88_043582</name>
</gene>
<accession>A0AAD8H2P1</accession>
<dbReference type="PANTHER" id="PTHR13414">
    <property type="entry name" value="HUEL-CATION TRANSPORTER"/>
    <property type="match status" value="1"/>
</dbReference>
<evidence type="ECO:0000256" key="1">
    <source>
        <dbReference type="ARBA" id="ARBA00022448"/>
    </source>
</evidence>
<evidence type="ECO:0000313" key="2">
    <source>
        <dbReference type="EMBL" id="KAK1359108.1"/>
    </source>
</evidence>
<comment type="caution">
    <text evidence="2">The sequence shown here is derived from an EMBL/GenBank/DDBJ whole genome shotgun (WGS) entry which is preliminary data.</text>
</comment>
<dbReference type="GO" id="GO:0006882">
    <property type="term" value="P:intracellular zinc ion homeostasis"/>
    <property type="evidence" value="ECO:0007669"/>
    <property type="project" value="TreeGrafter"/>
</dbReference>
<organism evidence="2 3">
    <name type="scientific">Heracleum sosnowskyi</name>
    <dbReference type="NCBI Taxonomy" id="360622"/>
    <lineage>
        <taxon>Eukaryota</taxon>
        <taxon>Viridiplantae</taxon>
        <taxon>Streptophyta</taxon>
        <taxon>Embryophyta</taxon>
        <taxon>Tracheophyta</taxon>
        <taxon>Spermatophyta</taxon>
        <taxon>Magnoliopsida</taxon>
        <taxon>eudicotyledons</taxon>
        <taxon>Gunneridae</taxon>
        <taxon>Pentapetalae</taxon>
        <taxon>asterids</taxon>
        <taxon>campanulids</taxon>
        <taxon>Apiales</taxon>
        <taxon>Apiaceae</taxon>
        <taxon>Apioideae</taxon>
        <taxon>apioid superclade</taxon>
        <taxon>Tordylieae</taxon>
        <taxon>Tordyliinae</taxon>
        <taxon>Heracleum</taxon>
    </lineage>
</organism>
<protein>
    <submittedName>
        <fullName evidence="2">Uncharacterized protein</fullName>
    </submittedName>
</protein>
<proteinExistence type="predicted"/>
<name>A0AAD8H2P1_9APIA</name>
<keyword evidence="3" id="KW-1185">Reference proteome</keyword>